<evidence type="ECO:0000313" key="2">
    <source>
        <dbReference type="Proteomes" id="UP001596233"/>
    </source>
</evidence>
<dbReference type="RefSeq" id="WP_379236628.1">
    <property type="nucleotide sequence ID" value="NZ_JBHSTE010000005.1"/>
</dbReference>
<reference evidence="2" key="1">
    <citation type="journal article" date="2019" name="Int. J. Syst. Evol. Microbiol.">
        <title>The Global Catalogue of Microorganisms (GCM) 10K type strain sequencing project: providing services to taxonomists for standard genome sequencing and annotation.</title>
        <authorList>
            <consortium name="The Broad Institute Genomics Platform"/>
            <consortium name="The Broad Institute Genome Sequencing Center for Infectious Disease"/>
            <person name="Wu L."/>
            <person name="Ma J."/>
        </authorList>
    </citation>
    <scope>NUCLEOTIDE SEQUENCE [LARGE SCALE GENOMIC DNA]</scope>
    <source>
        <strain evidence="2">PCU 280</strain>
    </source>
</reference>
<accession>A0ABW1V9X9</accession>
<protein>
    <submittedName>
        <fullName evidence="1">Phage tail protein</fullName>
    </submittedName>
</protein>
<keyword evidence="2" id="KW-1185">Reference proteome</keyword>
<proteinExistence type="predicted"/>
<dbReference type="EMBL" id="JBHSTE010000005">
    <property type="protein sequence ID" value="MFC6334285.1"/>
    <property type="molecule type" value="Genomic_DNA"/>
</dbReference>
<dbReference type="Proteomes" id="UP001596233">
    <property type="component" value="Unassembled WGS sequence"/>
</dbReference>
<organism evidence="1 2">
    <name type="scientific">Paenibacillus septentrionalis</name>
    <dbReference type="NCBI Taxonomy" id="429342"/>
    <lineage>
        <taxon>Bacteria</taxon>
        <taxon>Bacillati</taxon>
        <taxon>Bacillota</taxon>
        <taxon>Bacilli</taxon>
        <taxon>Bacillales</taxon>
        <taxon>Paenibacillaceae</taxon>
        <taxon>Paenibacillus</taxon>
    </lineage>
</organism>
<dbReference type="InterPro" id="IPR018755">
    <property type="entry name" value="Phage_Mu_Gp48"/>
</dbReference>
<comment type="caution">
    <text evidence="1">The sequence shown here is derived from an EMBL/GenBank/DDBJ whole genome shotgun (WGS) entry which is preliminary data.</text>
</comment>
<name>A0ABW1V9X9_9BACL</name>
<dbReference type="Pfam" id="PF10076">
    <property type="entry name" value="Phage_Mu_Gp48"/>
    <property type="match status" value="1"/>
</dbReference>
<evidence type="ECO:0000313" key="1">
    <source>
        <dbReference type="EMBL" id="MFC6334285.1"/>
    </source>
</evidence>
<gene>
    <name evidence="1" type="ORF">ACFP56_16780</name>
</gene>
<sequence length="195" mass="22875">MADRIYQYLPEYYRRIEDFRELDKSESMELDLLQGAVDQLFHDQYVMTSSLGAIRRREQMLGIQSDPSTESLDFRRRRILNRYQTKPPFTIQYLQKQLDRLVGSGMTIVSVDPQQFLLTVTANVDNANVFREVLYTVETIKPASLVYQQNTSLSSCMHIEEHIRRQEMTWNYKLDGGWELGSKPFVSYGTEVIVK</sequence>